<dbReference type="Proteomes" id="UP001207408">
    <property type="component" value="Unassembled WGS sequence"/>
</dbReference>
<evidence type="ECO:0000313" key="2">
    <source>
        <dbReference type="EMBL" id="MCW3804509.1"/>
    </source>
</evidence>
<dbReference type="AlphaFoldDB" id="A0AAE3MBI3"/>
<name>A0AAE3MBI3_9BACT</name>
<protein>
    <submittedName>
        <fullName evidence="2">Uncharacterized protein</fullName>
    </submittedName>
</protein>
<keyword evidence="1" id="KW-0472">Membrane</keyword>
<evidence type="ECO:0000256" key="1">
    <source>
        <dbReference type="SAM" id="Phobius"/>
    </source>
</evidence>
<feature type="transmembrane region" description="Helical" evidence="1">
    <location>
        <begin position="12"/>
        <end position="36"/>
    </location>
</feature>
<comment type="caution">
    <text evidence="2">The sequence shown here is derived from an EMBL/GenBank/DDBJ whole genome shotgun (WGS) entry which is preliminary data.</text>
</comment>
<sequence>MTPILDKPQSYHAANMGIGIGIVSVFISVCSVLLWFDKHMSSYLLWFYYACFMVFLRSLRSNTEAKNNQRMCIVNTTTIQPQYKEIATNMHRISNDYA</sequence>
<organism evidence="2 3">
    <name type="scientific">Plebeiibacterium marinum</name>
    <dbReference type="NCBI Taxonomy" id="2992111"/>
    <lineage>
        <taxon>Bacteria</taxon>
        <taxon>Pseudomonadati</taxon>
        <taxon>Bacteroidota</taxon>
        <taxon>Bacteroidia</taxon>
        <taxon>Marinilabiliales</taxon>
        <taxon>Marinilabiliaceae</taxon>
        <taxon>Plebeiibacterium</taxon>
    </lineage>
</organism>
<dbReference type="EMBL" id="JAPDPI010000003">
    <property type="protein sequence ID" value="MCW3804509.1"/>
    <property type="molecule type" value="Genomic_DNA"/>
</dbReference>
<feature type="transmembrane region" description="Helical" evidence="1">
    <location>
        <begin position="42"/>
        <end position="59"/>
    </location>
</feature>
<keyword evidence="3" id="KW-1185">Reference proteome</keyword>
<keyword evidence="1" id="KW-1133">Transmembrane helix</keyword>
<keyword evidence="1" id="KW-0812">Transmembrane</keyword>
<gene>
    <name evidence="2" type="ORF">OM074_02665</name>
</gene>
<accession>A0AAE3MBI3</accession>
<proteinExistence type="predicted"/>
<dbReference type="RefSeq" id="WP_301197730.1">
    <property type="nucleotide sequence ID" value="NZ_JAPDPI010000003.1"/>
</dbReference>
<reference evidence="2" key="1">
    <citation type="submission" date="2022-10" db="EMBL/GenBank/DDBJ databases">
        <authorList>
            <person name="Yu W.X."/>
        </authorList>
    </citation>
    <scope>NUCLEOTIDE SEQUENCE</scope>
    <source>
        <strain evidence="2">D04</strain>
    </source>
</reference>
<evidence type="ECO:0000313" key="3">
    <source>
        <dbReference type="Proteomes" id="UP001207408"/>
    </source>
</evidence>